<proteinExistence type="predicted"/>
<keyword evidence="1" id="KW-0732">Signal</keyword>
<dbReference type="EMBL" id="JAPDMQ010000518">
    <property type="protein sequence ID" value="KAK0523379.1"/>
    <property type="molecule type" value="Genomic_DNA"/>
</dbReference>
<evidence type="ECO:0008006" key="4">
    <source>
        <dbReference type="Google" id="ProtNLM"/>
    </source>
</evidence>
<feature type="chain" id="PRO_5043006628" description="Cell wall galactomannoprotein" evidence="1">
    <location>
        <begin position="26"/>
        <end position="201"/>
    </location>
</feature>
<reference evidence="2" key="1">
    <citation type="journal article" date="2023" name="PhytoFront">
        <title>Draft Genome Resources of Seven Strains of Tilletia horrida, Causal Agent of Kernel Smut of Rice.</title>
        <authorList>
            <person name="Khanal S."/>
            <person name="Antony Babu S."/>
            <person name="Zhou X.G."/>
        </authorList>
    </citation>
    <scope>NUCLEOTIDE SEQUENCE</scope>
    <source>
        <strain evidence="2">TX3</strain>
    </source>
</reference>
<dbReference type="AlphaFoldDB" id="A0AAN6G6F9"/>
<evidence type="ECO:0000313" key="3">
    <source>
        <dbReference type="Proteomes" id="UP001176521"/>
    </source>
</evidence>
<dbReference type="Proteomes" id="UP001176521">
    <property type="component" value="Unassembled WGS sequence"/>
</dbReference>
<feature type="signal peptide" evidence="1">
    <location>
        <begin position="1"/>
        <end position="25"/>
    </location>
</feature>
<accession>A0AAN6G6F9</accession>
<sequence length="201" mass="21320">MKLKLFTLAPFSFHLLLLLAQQATATLNDTNVQVCQLVTAITSLNTQLHQPEVGTSLLGALHVSNAALALVRSLKGTTTYLVNNGQLTIEETTLVLNSMTRALPTVRSACTAVVDLKPQFEVSIPALASFGGTTASFLLLRALQAMHIDGIARSDVLQLQTAVKAFTQGIVDTVVAANVTDAMRSQVLYDTVLAHAASAYA</sequence>
<gene>
    <name evidence="2" type="ORF">OC842_006165</name>
</gene>
<organism evidence="2 3">
    <name type="scientific">Tilletia horrida</name>
    <dbReference type="NCBI Taxonomy" id="155126"/>
    <lineage>
        <taxon>Eukaryota</taxon>
        <taxon>Fungi</taxon>
        <taxon>Dikarya</taxon>
        <taxon>Basidiomycota</taxon>
        <taxon>Ustilaginomycotina</taxon>
        <taxon>Exobasidiomycetes</taxon>
        <taxon>Tilletiales</taxon>
        <taxon>Tilletiaceae</taxon>
        <taxon>Tilletia</taxon>
    </lineage>
</organism>
<protein>
    <recommendedName>
        <fullName evidence="4">Cell wall galactomannoprotein</fullName>
    </recommendedName>
</protein>
<evidence type="ECO:0000256" key="1">
    <source>
        <dbReference type="SAM" id="SignalP"/>
    </source>
</evidence>
<comment type="caution">
    <text evidence="2">The sequence shown here is derived from an EMBL/GenBank/DDBJ whole genome shotgun (WGS) entry which is preliminary data.</text>
</comment>
<name>A0AAN6G6F9_9BASI</name>
<keyword evidence="3" id="KW-1185">Reference proteome</keyword>
<evidence type="ECO:0000313" key="2">
    <source>
        <dbReference type="EMBL" id="KAK0523379.1"/>
    </source>
</evidence>